<evidence type="ECO:0000313" key="3">
    <source>
        <dbReference type="EMBL" id="KJS61605.1"/>
    </source>
</evidence>
<dbReference type="PROSITE" id="PS00028">
    <property type="entry name" value="ZINC_FINGER_C2H2_1"/>
    <property type="match status" value="1"/>
</dbReference>
<protein>
    <recommendedName>
        <fullName evidence="2">C2H2-type domain-containing protein</fullName>
    </recommendedName>
</protein>
<dbReference type="RefSeq" id="WP_045696405.1">
    <property type="nucleotide sequence ID" value="NZ_JZKH01000024.1"/>
</dbReference>
<name>A0A0F2TH71_STRR3</name>
<sequence length="141" mass="15151">MSDIVGSPLGGNALSTAGLAGRPHPPVETVREAYSFACLRCGYGWEQAYDIEHHVAKDGHVVFEYHANGVRVPSPLLKPTCPGCGGHTVRIMREGRVAVADQPWQHAPGYPAHAEPAGPSPVPGPSKPRGRWARFWSRLLG</sequence>
<dbReference type="EMBL" id="JZKH01000024">
    <property type="protein sequence ID" value="KJS61605.1"/>
    <property type="molecule type" value="Genomic_DNA"/>
</dbReference>
<gene>
    <name evidence="3" type="ORF">VM95_14315</name>
</gene>
<comment type="caution">
    <text evidence="3">The sequence shown here is derived from an EMBL/GenBank/DDBJ whole genome shotgun (WGS) entry which is preliminary data.</text>
</comment>
<dbReference type="InterPro" id="IPR013087">
    <property type="entry name" value="Znf_C2H2_type"/>
</dbReference>
<reference evidence="3 4" key="1">
    <citation type="submission" date="2015-02" db="EMBL/GenBank/DDBJ databases">
        <authorList>
            <person name="Ju K.-S."/>
            <person name="Doroghazi J.R."/>
            <person name="Metcalf W."/>
        </authorList>
    </citation>
    <scope>NUCLEOTIDE SEQUENCE [LARGE SCALE GENOMIC DNA]</scope>
    <source>
        <strain evidence="3 4">ATCC 31215</strain>
    </source>
</reference>
<organism evidence="3 4">
    <name type="scientific">Streptomyces rubellomurinus (strain ATCC 31215)</name>
    <dbReference type="NCBI Taxonomy" id="359131"/>
    <lineage>
        <taxon>Bacteria</taxon>
        <taxon>Bacillati</taxon>
        <taxon>Actinomycetota</taxon>
        <taxon>Actinomycetes</taxon>
        <taxon>Kitasatosporales</taxon>
        <taxon>Streptomycetaceae</taxon>
        <taxon>Streptomyces</taxon>
    </lineage>
</organism>
<evidence type="ECO:0000259" key="2">
    <source>
        <dbReference type="PROSITE" id="PS00028"/>
    </source>
</evidence>
<proteinExistence type="predicted"/>
<keyword evidence="4" id="KW-1185">Reference proteome</keyword>
<accession>A0A0F2TH71</accession>
<evidence type="ECO:0000256" key="1">
    <source>
        <dbReference type="SAM" id="MobiDB-lite"/>
    </source>
</evidence>
<dbReference type="PATRIC" id="fig|359131.3.peg.3144"/>
<feature type="domain" description="C2H2-type" evidence="2">
    <location>
        <begin position="38"/>
        <end position="60"/>
    </location>
</feature>
<dbReference type="Proteomes" id="UP000033699">
    <property type="component" value="Unassembled WGS sequence"/>
</dbReference>
<dbReference type="AlphaFoldDB" id="A0A0F2TH71"/>
<feature type="region of interest" description="Disordered" evidence="1">
    <location>
        <begin position="106"/>
        <end position="129"/>
    </location>
</feature>
<evidence type="ECO:0000313" key="4">
    <source>
        <dbReference type="Proteomes" id="UP000033699"/>
    </source>
</evidence>